<proteinExistence type="predicted"/>
<accession>A0A5D2FFC4</accession>
<evidence type="ECO:0000313" key="3">
    <source>
        <dbReference type="Proteomes" id="UP000323506"/>
    </source>
</evidence>
<dbReference type="Proteomes" id="UP000323506">
    <property type="component" value="Chromosome A09"/>
</dbReference>
<evidence type="ECO:0000259" key="1">
    <source>
        <dbReference type="Pfam" id="PF14392"/>
    </source>
</evidence>
<dbReference type="InterPro" id="IPR025836">
    <property type="entry name" value="Zn_knuckle_CX2CX4HX4C"/>
</dbReference>
<feature type="domain" description="Zinc knuckle CX2CX4HX4C" evidence="1">
    <location>
        <begin position="52"/>
        <end position="93"/>
    </location>
</feature>
<keyword evidence="3" id="KW-1185">Reference proteome</keyword>
<organism evidence="2 3">
    <name type="scientific">Gossypium darwinii</name>
    <name type="common">Darwin's cotton</name>
    <name type="synonym">Gossypium barbadense var. darwinii</name>
    <dbReference type="NCBI Taxonomy" id="34276"/>
    <lineage>
        <taxon>Eukaryota</taxon>
        <taxon>Viridiplantae</taxon>
        <taxon>Streptophyta</taxon>
        <taxon>Embryophyta</taxon>
        <taxon>Tracheophyta</taxon>
        <taxon>Spermatophyta</taxon>
        <taxon>Magnoliopsida</taxon>
        <taxon>eudicotyledons</taxon>
        <taxon>Gunneridae</taxon>
        <taxon>Pentapetalae</taxon>
        <taxon>rosids</taxon>
        <taxon>malvids</taxon>
        <taxon>Malvales</taxon>
        <taxon>Malvaceae</taxon>
        <taxon>Malvoideae</taxon>
        <taxon>Gossypium</taxon>
    </lineage>
</organism>
<name>A0A5D2FFC4_GOSDA</name>
<evidence type="ECO:0000313" key="2">
    <source>
        <dbReference type="EMBL" id="TYH04030.1"/>
    </source>
</evidence>
<gene>
    <name evidence="2" type="ORF">ES288_A09G267200v1</name>
</gene>
<dbReference type="Pfam" id="PF14392">
    <property type="entry name" value="zf-CCHC_4"/>
    <property type="match status" value="1"/>
</dbReference>
<dbReference type="AlphaFoldDB" id="A0A5D2FFC4"/>
<sequence>MITWIASPRVPHGLVATRIGQIAGRALHVDGNGGYPHNVHFLGVRVDINPWKPLIAGCYIQSDDGIRFWVHFGYERVCKVCIQCGTIGHSRNNSPHDN</sequence>
<reference evidence="2 3" key="1">
    <citation type="submission" date="2019-06" db="EMBL/GenBank/DDBJ databases">
        <title>WGS assembly of Gossypium darwinii.</title>
        <authorList>
            <person name="Chen Z.J."/>
            <person name="Sreedasyam A."/>
            <person name="Ando A."/>
            <person name="Song Q."/>
            <person name="De L."/>
            <person name="Hulse-Kemp A."/>
            <person name="Ding M."/>
            <person name="Ye W."/>
            <person name="Kirkbride R."/>
            <person name="Jenkins J."/>
            <person name="Plott C."/>
            <person name="Lovell J."/>
            <person name="Lin Y.-M."/>
            <person name="Vaughn R."/>
            <person name="Liu B."/>
            <person name="Li W."/>
            <person name="Simpson S."/>
            <person name="Scheffler B."/>
            <person name="Saski C."/>
            <person name="Grover C."/>
            <person name="Hu G."/>
            <person name="Conover J."/>
            <person name="Carlson J."/>
            <person name="Shu S."/>
            <person name="Boston L."/>
            <person name="Williams M."/>
            <person name="Peterson D."/>
            <person name="Mcgee K."/>
            <person name="Jones D."/>
            <person name="Wendel J."/>
            <person name="Stelly D."/>
            <person name="Grimwood J."/>
            <person name="Schmutz J."/>
        </authorList>
    </citation>
    <scope>NUCLEOTIDE SEQUENCE [LARGE SCALE GENOMIC DNA]</scope>
    <source>
        <strain evidence="2">1808015.09</strain>
    </source>
</reference>
<dbReference type="EMBL" id="CM017696">
    <property type="protein sequence ID" value="TYH04030.1"/>
    <property type="molecule type" value="Genomic_DNA"/>
</dbReference>
<protein>
    <recommendedName>
        <fullName evidence="1">Zinc knuckle CX2CX4HX4C domain-containing protein</fullName>
    </recommendedName>
</protein>